<evidence type="ECO:0000256" key="3">
    <source>
        <dbReference type="ARBA" id="ARBA00004065"/>
    </source>
</evidence>
<dbReference type="NCBIfam" id="NF000595">
    <property type="entry name" value="PRK00015.1-3"/>
    <property type="match status" value="1"/>
</dbReference>
<comment type="catalytic activity">
    <reaction evidence="1 12 13">
        <text>Endonucleolytic cleavage to 5'-phosphomonoester.</text>
        <dbReference type="EC" id="3.1.26.4"/>
    </reaction>
</comment>
<protein>
    <recommendedName>
        <fullName evidence="13">Ribonuclease</fullName>
        <ecNumber evidence="13">3.1.26.4</ecNumber>
    </recommendedName>
</protein>
<dbReference type="GO" id="GO:0004523">
    <property type="term" value="F:RNA-DNA hybrid ribonuclease activity"/>
    <property type="evidence" value="ECO:0007669"/>
    <property type="project" value="UniProtKB-UniRule"/>
</dbReference>
<feature type="domain" description="RNase H type-2" evidence="14">
    <location>
        <begin position="20"/>
        <end position="208"/>
    </location>
</feature>
<feature type="binding site" evidence="12">
    <location>
        <position position="118"/>
    </location>
    <ligand>
        <name>a divalent metal cation</name>
        <dbReference type="ChEBI" id="CHEBI:60240"/>
    </ligand>
</feature>
<evidence type="ECO:0000256" key="9">
    <source>
        <dbReference type="ARBA" id="ARBA00022759"/>
    </source>
</evidence>
<dbReference type="KEGG" id="mcol:MCOLE_v1c05600"/>
<dbReference type="OrthoDB" id="9803420at2"/>
<reference evidence="15 16" key="1">
    <citation type="submission" date="2017-11" db="EMBL/GenBank/DDBJ databases">
        <title>Genome sequence of Mesoplasma coleopterae BARC 779 (ATCC 49583).</title>
        <authorList>
            <person name="Lo W.-S."/>
            <person name="Kuo C.-H."/>
        </authorList>
    </citation>
    <scope>NUCLEOTIDE SEQUENCE [LARGE SCALE GENOMIC DNA]</scope>
    <source>
        <strain evidence="15 16">BARC 779</strain>
    </source>
</reference>
<comment type="cofactor">
    <cofactor evidence="2">
        <name>Mg(2+)</name>
        <dbReference type="ChEBI" id="CHEBI:18420"/>
    </cofactor>
</comment>
<dbReference type="AlphaFoldDB" id="A0A2K8P2T3"/>
<dbReference type="RefSeq" id="WP_100671289.1">
    <property type="nucleotide sequence ID" value="NZ_CP024968.1"/>
</dbReference>
<dbReference type="PANTHER" id="PTHR10954:SF18">
    <property type="entry name" value="RIBONUCLEASE HII"/>
    <property type="match status" value="1"/>
</dbReference>
<keyword evidence="10 12" id="KW-0378">Hydrolase</keyword>
<dbReference type="PANTHER" id="PTHR10954">
    <property type="entry name" value="RIBONUCLEASE H2 SUBUNIT A"/>
    <property type="match status" value="1"/>
</dbReference>
<gene>
    <name evidence="15" type="primary">rnhB</name>
    <name evidence="15" type="ORF">MCOLE_v1c05600</name>
</gene>
<evidence type="ECO:0000256" key="11">
    <source>
        <dbReference type="ARBA" id="ARBA00023211"/>
    </source>
</evidence>
<dbReference type="Pfam" id="PF01351">
    <property type="entry name" value="RNase_HII"/>
    <property type="match status" value="1"/>
</dbReference>
<dbReference type="EMBL" id="CP024968">
    <property type="protein sequence ID" value="ATZ21071.1"/>
    <property type="molecule type" value="Genomic_DNA"/>
</dbReference>
<dbReference type="CDD" id="cd07182">
    <property type="entry name" value="RNase_HII_bacteria_HII_like"/>
    <property type="match status" value="1"/>
</dbReference>
<evidence type="ECO:0000256" key="2">
    <source>
        <dbReference type="ARBA" id="ARBA00001946"/>
    </source>
</evidence>
<evidence type="ECO:0000313" key="15">
    <source>
        <dbReference type="EMBL" id="ATZ21071.1"/>
    </source>
</evidence>
<keyword evidence="11" id="KW-0464">Manganese</keyword>
<dbReference type="InterPro" id="IPR001352">
    <property type="entry name" value="RNase_HII/HIII"/>
</dbReference>
<comment type="subcellular location">
    <subcellularLocation>
        <location evidence="4">Cytoplasm</location>
    </subcellularLocation>
</comment>
<comment type="cofactor">
    <cofactor evidence="12">
        <name>Mn(2+)</name>
        <dbReference type="ChEBI" id="CHEBI:29035"/>
    </cofactor>
    <cofactor evidence="12">
        <name>Mg(2+)</name>
        <dbReference type="ChEBI" id="CHEBI:18420"/>
    </cofactor>
    <text evidence="12">Manganese or magnesium. Binds 1 divalent metal ion per monomer in the absence of substrate. May bind a second metal ion after substrate binding.</text>
</comment>
<evidence type="ECO:0000256" key="7">
    <source>
        <dbReference type="ARBA" id="ARBA00022722"/>
    </source>
</evidence>
<dbReference type="Gene3D" id="3.30.420.10">
    <property type="entry name" value="Ribonuclease H-like superfamily/Ribonuclease H"/>
    <property type="match status" value="1"/>
</dbReference>
<comment type="function">
    <text evidence="3 13">Endonuclease that specifically degrades the RNA of RNA-DNA hybrids.</text>
</comment>
<comment type="similarity">
    <text evidence="5 13">Belongs to the RNase HII family.</text>
</comment>
<dbReference type="GO" id="GO:0046872">
    <property type="term" value="F:metal ion binding"/>
    <property type="evidence" value="ECO:0007669"/>
    <property type="project" value="UniProtKB-KW"/>
</dbReference>
<dbReference type="InterPro" id="IPR036397">
    <property type="entry name" value="RNaseH_sf"/>
</dbReference>
<evidence type="ECO:0000256" key="10">
    <source>
        <dbReference type="ARBA" id="ARBA00022801"/>
    </source>
</evidence>
<proteinExistence type="inferred from homology"/>
<feature type="binding site" evidence="12">
    <location>
        <position position="26"/>
    </location>
    <ligand>
        <name>a divalent metal cation</name>
        <dbReference type="ChEBI" id="CHEBI:60240"/>
    </ligand>
</feature>
<evidence type="ECO:0000256" key="1">
    <source>
        <dbReference type="ARBA" id="ARBA00000077"/>
    </source>
</evidence>
<dbReference type="InterPro" id="IPR012337">
    <property type="entry name" value="RNaseH-like_sf"/>
</dbReference>
<keyword evidence="8 12" id="KW-0479">Metal-binding</keyword>
<sequence length="208" mass="23479">MIDESRILFDSQIRFENKTKFISGSDEAGRGAMAGPIVVASVILPSDYQNPLIRDSKKLSKKQRELLFEEIKAIAISYAIEIIEASDVDILNPKQASRVGMVNSIMNLKPKPVVSLIDAEKIVIENYNCLPFIKGDDLSQSIAAASILAKTTRDNIMIEYAKVYPEYNFDLHKGYCVKEHVEKTKKFGVLPIHRKSYKPIKDILENNF</sequence>
<accession>A0A2K8P2T3</accession>
<evidence type="ECO:0000256" key="8">
    <source>
        <dbReference type="ARBA" id="ARBA00022723"/>
    </source>
</evidence>
<organism evidence="15 16">
    <name type="scientific">Mesoplasma coleopterae</name>
    <dbReference type="NCBI Taxonomy" id="324078"/>
    <lineage>
        <taxon>Bacteria</taxon>
        <taxon>Bacillati</taxon>
        <taxon>Mycoplasmatota</taxon>
        <taxon>Mollicutes</taxon>
        <taxon>Entomoplasmatales</taxon>
        <taxon>Entomoplasmataceae</taxon>
        <taxon>Mesoplasma</taxon>
    </lineage>
</organism>
<evidence type="ECO:0000259" key="14">
    <source>
        <dbReference type="PROSITE" id="PS51975"/>
    </source>
</evidence>
<evidence type="ECO:0000256" key="6">
    <source>
        <dbReference type="ARBA" id="ARBA00022490"/>
    </source>
</evidence>
<evidence type="ECO:0000256" key="4">
    <source>
        <dbReference type="ARBA" id="ARBA00004496"/>
    </source>
</evidence>
<dbReference type="InterPro" id="IPR022898">
    <property type="entry name" value="RNase_HII"/>
</dbReference>
<dbReference type="EC" id="3.1.26.4" evidence="13"/>
<dbReference type="SUPFAM" id="SSF53098">
    <property type="entry name" value="Ribonuclease H-like"/>
    <property type="match status" value="1"/>
</dbReference>
<dbReference type="GO" id="GO:0006298">
    <property type="term" value="P:mismatch repair"/>
    <property type="evidence" value="ECO:0007669"/>
    <property type="project" value="TreeGrafter"/>
</dbReference>
<name>A0A2K8P2T3_9MOLU</name>
<evidence type="ECO:0000256" key="5">
    <source>
        <dbReference type="ARBA" id="ARBA00007383"/>
    </source>
</evidence>
<dbReference type="InterPro" id="IPR024567">
    <property type="entry name" value="RNase_HII/HIII_dom"/>
</dbReference>
<dbReference type="Proteomes" id="UP000232221">
    <property type="component" value="Chromosome"/>
</dbReference>
<keyword evidence="7 12" id="KW-0540">Nuclease</keyword>
<feature type="binding site" evidence="12">
    <location>
        <position position="27"/>
    </location>
    <ligand>
        <name>a divalent metal cation</name>
        <dbReference type="ChEBI" id="CHEBI:60240"/>
    </ligand>
</feature>
<keyword evidence="16" id="KW-1185">Reference proteome</keyword>
<dbReference type="PROSITE" id="PS51975">
    <property type="entry name" value="RNASE_H_2"/>
    <property type="match status" value="1"/>
</dbReference>
<dbReference type="GO" id="GO:0043137">
    <property type="term" value="P:DNA replication, removal of RNA primer"/>
    <property type="evidence" value="ECO:0007669"/>
    <property type="project" value="TreeGrafter"/>
</dbReference>
<dbReference type="GO" id="GO:0003723">
    <property type="term" value="F:RNA binding"/>
    <property type="evidence" value="ECO:0007669"/>
    <property type="project" value="UniProtKB-UniRule"/>
</dbReference>
<dbReference type="GO" id="GO:0005737">
    <property type="term" value="C:cytoplasm"/>
    <property type="evidence" value="ECO:0007669"/>
    <property type="project" value="UniProtKB-SubCell"/>
</dbReference>
<evidence type="ECO:0000256" key="12">
    <source>
        <dbReference type="PROSITE-ProRule" id="PRU01319"/>
    </source>
</evidence>
<evidence type="ECO:0000313" key="16">
    <source>
        <dbReference type="Proteomes" id="UP000232221"/>
    </source>
</evidence>
<keyword evidence="9 12" id="KW-0255">Endonuclease</keyword>
<evidence type="ECO:0000256" key="13">
    <source>
        <dbReference type="RuleBase" id="RU003515"/>
    </source>
</evidence>
<dbReference type="GO" id="GO:0032299">
    <property type="term" value="C:ribonuclease H2 complex"/>
    <property type="evidence" value="ECO:0007669"/>
    <property type="project" value="TreeGrafter"/>
</dbReference>
<keyword evidence="6" id="KW-0963">Cytoplasm</keyword>